<evidence type="ECO:0000313" key="12">
    <source>
        <dbReference type="Proteomes" id="UP000011116"/>
    </source>
</evidence>
<feature type="region of interest" description="Disordered" evidence="9">
    <location>
        <begin position="1"/>
        <end position="41"/>
    </location>
</feature>
<reference evidence="11" key="3">
    <citation type="submission" date="2022-01" db="UniProtKB">
        <authorList>
            <consortium name="EnsemblPlants"/>
        </authorList>
    </citation>
    <scope>IDENTIFICATION</scope>
    <source>
        <strain evidence="11">subsp. vulgare</strain>
    </source>
</reference>
<evidence type="ECO:0000256" key="8">
    <source>
        <dbReference type="PROSITE-ProRule" id="PRU00042"/>
    </source>
</evidence>
<evidence type="ECO:0000256" key="9">
    <source>
        <dbReference type="SAM" id="MobiDB-lite"/>
    </source>
</evidence>
<dbReference type="Pfam" id="PF13912">
    <property type="entry name" value="zf-C2H2_6"/>
    <property type="match status" value="1"/>
</dbReference>
<accession>A0A8I6Y950</accession>
<evidence type="ECO:0000259" key="10">
    <source>
        <dbReference type="PROSITE" id="PS50157"/>
    </source>
</evidence>
<keyword evidence="6" id="KW-0804">Transcription</keyword>
<protein>
    <recommendedName>
        <fullName evidence="10">C2H2-type domain-containing protein</fullName>
    </recommendedName>
</protein>
<reference evidence="12" key="1">
    <citation type="journal article" date="2012" name="Nature">
        <title>A physical, genetic and functional sequence assembly of the barley genome.</title>
        <authorList>
            <consortium name="The International Barley Genome Sequencing Consortium"/>
            <person name="Mayer K.F."/>
            <person name="Waugh R."/>
            <person name="Brown J.W."/>
            <person name="Schulman A."/>
            <person name="Langridge P."/>
            <person name="Platzer M."/>
            <person name="Fincher G.B."/>
            <person name="Muehlbauer G.J."/>
            <person name="Sato K."/>
            <person name="Close T.J."/>
            <person name="Wise R.P."/>
            <person name="Stein N."/>
        </authorList>
    </citation>
    <scope>NUCLEOTIDE SEQUENCE [LARGE SCALE GENOMIC DNA]</scope>
    <source>
        <strain evidence="12">cv. Morex</strain>
    </source>
</reference>
<dbReference type="InterPro" id="IPR036236">
    <property type="entry name" value="Znf_C2H2_sf"/>
</dbReference>
<evidence type="ECO:0000256" key="4">
    <source>
        <dbReference type="ARBA" id="ARBA00022833"/>
    </source>
</evidence>
<comment type="subcellular location">
    <subcellularLocation>
        <location evidence="1">Nucleus</location>
    </subcellularLocation>
</comment>
<sequence>MELGDDGRKEEVGRRAMRRGGDGDDDRQHPCDGDDEGTRQPYKCAFCRRGFPTAQALGGHMNVHRKDRPATKAEPRGAGVCSQESPAVIDALLAYGVLVHPEASGAAGGSSRIRAQRPPRELRLFGHVNDAGRGKEDKDGREARDRGGCYDARDGDDHGGQEEGEEEVEELDLELRLGAAGQ</sequence>
<keyword evidence="12" id="KW-1185">Reference proteome</keyword>
<dbReference type="EnsemblPlants" id="HORVU.MOREX.r3.6HG0630580.1">
    <property type="protein sequence ID" value="HORVU.MOREX.r3.6HG0630580.1.CDS1"/>
    <property type="gene ID" value="HORVU.MOREX.r3.6HG0630580"/>
</dbReference>
<feature type="region of interest" description="Disordered" evidence="9">
    <location>
        <begin position="58"/>
        <end position="82"/>
    </location>
</feature>
<dbReference type="PANTHER" id="PTHR45801">
    <property type="entry name" value="OS07G0101800 PROTEIN"/>
    <property type="match status" value="1"/>
</dbReference>
<evidence type="ECO:0000256" key="2">
    <source>
        <dbReference type="ARBA" id="ARBA00022723"/>
    </source>
</evidence>
<dbReference type="Gene3D" id="3.30.160.60">
    <property type="entry name" value="Classic Zinc Finger"/>
    <property type="match status" value="1"/>
</dbReference>
<evidence type="ECO:0000256" key="1">
    <source>
        <dbReference type="ARBA" id="ARBA00004123"/>
    </source>
</evidence>
<evidence type="ECO:0000256" key="6">
    <source>
        <dbReference type="ARBA" id="ARBA00023163"/>
    </source>
</evidence>
<dbReference type="PROSITE" id="PS00028">
    <property type="entry name" value="ZINC_FINGER_C2H2_1"/>
    <property type="match status" value="1"/>
</dbReference>
<dbReference type="Gramene" id="HORVU.MOREX.r2.6HG0523510.1">
    <property type="protein sequence ID" value="HORVU.MOREX.r2.6HG0523510.1.CDS.1"/>
    <property type="gene ID" value="HORVU.MOREX.r2.6HG0523510"/>
</dbReference>
<evidence type="ECO:0000256" key="3">
    <source>
        <dbReference type="ARBA" id="ARBA00022771"/>
    </source>
</evidence>
<feature type="domain" description="C2H2-type" evidence="10">
    <location>
        <begin position="42"/>
        <end position="69"/>
    </location>
</feature>
<keyword evidence="3 8" id="KW-0863">Zinc-finger</keyword>
<keyword evidence="2" id="KW-0479">Metal-binding</keyword>
<dbReference type="SUPFAM" id="SSF57667">
    <property type="entry name" value="beta-beta-alpha zinc fingers"/>
    <property type="match status" value="1"/>
</dbReference>
<dbReference type="AlphaFoldDB" id="A0A8I6Y950"/>
<evidence type="ECO:0000256" key="7">
    <source>
        <dbReference type="ARBA" id="ARBA00023242"/>
    </source>
</evidence>
<reference evidence="11" key="2">
    <citation type="submission" date="2020-10" db="EMBL/GenBank/DDBJ databases">
        <authorList>
            <person name="Scholz U."/>
            <person name="Mascher M."/>
            <person name="Fiebig A."/>
        </authorList>
    </citation>
    <scope>NUCLEOTIDE SEQUENCE [LARGE SCALE GENOMIC DNA]</scope>
    <source>
        <strain evidence="11">cv. Morex</strain>
    </source>
</reference>
<dbReference type="PROSITE" id="PS50157">
    <property type="entry name" value="ZINC_FINGER_C2H2_2"/>
    <property type="match status" value="1"/>
</dbReference>
<evidence type="ECO:0000313" key="11">
    <source>
        <dbReference type="EnsemblPlants" id="HORVU.MOREX.r3.6HG0630580.1.CDS1"/>
    </source>
</evidence>
<dbReference type="InterPro" id="IPR052426">
    <property type="entry name" value="Plant_dev_regulator"/>
</dbReference>
<keyword evidence="7" id="KW-0539">Nucleus</keyword>
<organism evidence="11 12">
    <name type="scientific">Hordeum vulgare subsp. vulgare</name>
    <name type="common">Domesticated barley</name>
    <dbReference type="NCBI Taxonomy" id="112509"/>
    <lineage>
        <taxon>Eukaryota</taxon>
        <taxon>Viridiplantae</taxon>
        <taxon>Streptophyta</taxon>
        <taxon>Embryophyta</taxon>
        <taxon>Tracheophyta</taxon>
        <taxon>Spermatophyta</taxon>
        <taxon>Magnoliopsida</taxon>
        <taxon>Liliopsida</taxon>
        <taxon>Poales</taxon>
        <taxon>Poaceae</taxon>
        <taxon>BOP clade</taxon>
        <taxon>Pooideae</taxon>
        <taxon>Triticodae</taxon>
        <taxon>Triticeae</taxon>
        <taxon>Hordeinae</taxon>
        <taxon>Hordeum</taxon>
    </lineage>
</organism>
<dbReference type="InterPro" id="IPR013087">
    <property type="entry name" value="Znf_C2H2_type"/>
</dbReference>
<evidence type="ECO:0000256" key="5">
    <source>
        <dbReference type="ARBA" id="ARBA00023015"/>
    </source>
</evidence>
<dbReference type="GO" id="GO:0005634">
    <property type="term" value="C:nucleus"/>
    <property type="evidence" value="ECO:0007669"/>
    <property type="project" value="UniProtKB-SubCell"/>
</dbReference>
<feature type="compositionally biased region" description="Basic and acidic residues" evidence="9">
    <location>
        <begin position="1"/>
        <end position="38"/>
    </location>
</feature>
<keyword evidence="5" id="KW-0805">Transcription regulation</keyword>
<feature type="region of interest" description="Disordered" evidence="9">
    <location>
        <begin position="102"/>
        <end position="170"/>
    </location>
</feature>
<dbReference type="PANTHER" id="PTHR45801:SF117">
    <property type="entry name" value="OS07G0417400 PROTEIN"/>
    <property type="match status" value="1"/>
</dbReference>
<name>A0A8I6Y950_HORVV</name>
<feature type="compositionally biased region" description="Basic and acidic residues" evidence="9">
    <location>
        <begin position="118"/>
        <end position="161"/>
    </location>
</feature>
<keyword evidence="4" id="KW-0862">Zinc</keyword>
<dbReference type="Proteomes" id="UP000011116">
    <property type="component" value="Chromosome 6H"/>
</dbReference>
<proteinExistence type="predicted"/>
<dbReference type="GO" id="GO:0008270">
    <property type="term" value="F:zinc ion binding"/>
    <property type="evidence" value="ECO:0007669"/>
    <property type="project" value="UniProtKB-KW"/>
</dbReference>
<dbReference type="Gramene" id="HORVU.MOREX.r3.6HG0630580.1">
    <property type="protein sequence ID" value="HORVU.MOREX.r3.6HG0630580.1.CDS1"/>
    <property type="gene ID" value="HORVU.MOREX.r3.6HG0630580"/>
</dbReference>